<dbReference type="Proteomes" id="UP000322214">
    <property type="component" value="Chromosome"/>
</dbReference>
<feature type="compositionally biased region" description="Polar residues" evidence="2">
    <location>
        <begin position="413"/>
        <end position="440"/>
    </location>
</feature>
<gene>
    <name evidence="4" type="ORF">MFFC18_38380</name>
</gene>
<feature type="coiled-coil region" evidence="1">
    <location>
        <begin position="55"/>
        <end position="175"/>
    </location>
</feature>
<keyword evidence="3" id="KW-0812">Transmembrane</keyword>
<dbReference type="AlphaFoldDB" id="A0A5B9PNV4"/>
<evidence type="ECO:0000313" key="4">
    <source>
        <dbReference type="EMBL" id="QEG23933.1"/>
    </source>
</evidence>
<protein>
    <recommendedName>
        <fullName evidence="6">IncA protein</fullName>
    </recommendedName>
</protein>
<feature type="compositionally biased region" description="Low complexity" evidence="2">
    <location>
        <begin position="347"/>
        <end position="359"/>
    </location>
</feature>
<evidence type="ECO:0000256" key="3">
    <source>
        <dbReference type="SAM" id="Phobius"/>
    </source>
</evidence>
<dbReference type="OrthoDB" id="233190at2"/>
<keyword evidence="3" id="KW-1133">Transmembrane helix</keyword>
<evidence type="ECO:0000313" key="5">
    <source>
        <dbReference type="Proteomes" id="UP000322214"/>
    </source>
</evidence>
<feature type="region of interest" description="Disordered" evidence="2">
    <location>
        <begin position="331"/>
        <end position="460"/>
    </location>
</feature>
<dbReference type="STRING" id="980251.GCA_001642875_04263"/>
<keyword evidence="3" id="KW-0472">Membrane</keyword>
<accession>A0A5B9PNV4</accession>
<evidence type="ECO:0000256" key="1">
    <source>
        <dbReference type="SAM" id="Coils"/>
    </source>
</evidence>
<keyword evidence="5" id="KW-1185">Reference proteome</keyword>
<dbReference type="EMBL" id="CP042912">
    <property type="protein sequence ID" value="QEG23933.1"/>
    <property type="molecule type" value="Genomic_DNA"/>
</dbReference>
<proteinExistence type="predicted"/>
<feature type="transmembrane region" description="Helical" evidence="3">
    <location>
        <begin position="12"/>
        <end position="37"/>
    </location>
</feature>
<name>A0A5B9PNV4_9BACT</name>
<feature type="compositionally biased region" description="Polar residues" evidence="2">
    <location>
        <begin position="364"/>
        <end position="379"/>
    </location>
</feature>
<keyword evidence="1" id="KW-0175">Coiled coil</keyword>
<reference evidence="4 5" key="1">
    <citation type="submission" date="2019-08" db="EMBL/GenBank/DDBJ databases">
        <title>Deep-cultivation of Planctomycetes and their phenomic and genomic characterization uncovers novel biology.</title>
        <authorList>
            <person name="Wiegand S."/>
            <person name="Jogler M."/>
            <person name="Boedeker C."/>
            <person name="Pinto D."/>
            <person name="Vollmers J."/>
            <person name="Rivas-Marin E."/>
            <person name="Kohn T."/>
            <person name="Peeters S.H."/>
            <person name="Heuer A."/>
            <person name="Rast P."/>
            <person name="Oberbeckmann S."/>
            <person name="Bunk B."/>
            <person name="Jeske O."/>
            <person name="Meyerdierks A."/>
            <person name="Storesund J.E."/>
            <person name="Kallscheuer N."/>
            <person name="Luecker S."/>
            <person name="Lage O.M."/>
            <person name="Pohl T."/>
            <person name="Merkel B.J."/>
            <person name="Hornburger P."/>
            <person name="Mueller R.-W."/>
            <person name="Bruemmer F."/>
            <person name="Labrenz M."/>
            <person name="Spormann A.M."/>
            <person name="Op den Camp H."/>
            <person name="Overmann J."/>
            <person name="Amann R."/>
            <person name="Jetten M.S.M."/>
            <person name="Mascher T."/>
            <person name="Medema M.H."/>
            <person name="Devos D.P."/>
            <person name="Kaster A.-K."/>
            <person name="Ovreas L."/>
            <person name="Rohde M."/>
            <person name="Galperin M.Y."/>
            <person name="Jogler C."/>
        </authorList>
    </citation>
    <scope>NUCLEOTIDE SEQUENCE [LARGE SCALE GENOMIC DNA]</scope>
    <source>
        <strain evidence="4 5">FC18</strain>
    </source>
</reference>
<feature type="compositionally biased region" description="Gly residues" evidence="2">
    <location>
        <begin position="331"/>
        <end position="346"/>
    </location>
</feature>
<evidence type="ECO:0000256" key="2">
    <source>
        <dbReference type="SAM" id="MobiDB-lite"/>
    </source>
</evidence>
<sequence>MRRRRPKSTQPGVSLFPFLAVLICTLGVLIVLLVLAVKSASIKQADHANAIAESAAETQAELTAKREQQRQLIDKLEDDIDRSILEAEGFEEMRPEARRELTSARDYRAHLEKELAELESQAQRLVDEMKLLDEDRKDAVVEVDDNDLQRLRDQVELAKSRLEQKRSEVTTIEQKKYAIVPYHGTGGTKRVPVFVECNRDGLVLQPWGIKLSREDFFHPVAAGNPVDAALSTVRNYYQQHELADKDQRPYPLLVVRPDGAQSYGLARRSLISWDDEFGYELVSQEKDLDFGTIDPQLESEIQDAVKKSKLTQLALRQRRAALASARRGFAQDGGVGAGAGNSGGFGSSSQRGSSARKGGFSPASAGTGQKANQQVAYQESESRGESGGDFGSPNSSEMGTDSPGPQDVANGGDFQNSKIASRFDSNNSRNTNASFASSMKQGAGGSNANGTTTPSDSLANARGADWALPTQTSGATGYVRPVGLVCGKDSLAIKNVAGDTIVIPYKNQPAEAIDKMVNIIWQRIDAWGIAGASAYWKPNLAVVVEPGARQQFQSIKQMLRGSGLGIEEVSP</sequence>
<dbReference type="RefSeq" id="WP_075082501.1">
    <property type="nucleotide sequence ID" value="NZ_CP042912.1"/>
</dbReference>
<dbReference type="KEGG" id="mff:MFFC18_38380"/>
<organism evidence="4 5">
    <name type="scientific">Mariniblastus fucicola</name>
    <dbReference type="NCBI Taxonomy" id="980251"/>
    <lineage>
        <taxon>Bacteria</taxon>
        <taxon>Pseudomonadati</taxon>
        <taxon>Planctomycetota</taxon>
        <taxon>Planctomycetia</taxon>
        <taxon>Pirellulales</taxon>
        <taxon>Pirellulaceae</taxon>
        <taxon>Mariniblastus</taxon>
    </lineage>
</organism>
<evidence type="ECO:0008006" key="6">
    <source>
        <dbReference type="Google" id="ProtNLM"/>
    </source>
</evidence>